<organism evidence="5 6">
    <name type="scientific">Halorubrum miltondacostae</name>
    <dbReference type="NCBI Taxonomy" id="3076378"/>
    <lineage>
        <taxon>Archaea</taxon>
        <taxon>Methanobacteriati</taxon>
        <taxon>Methanobacteriota</taxon>
        <taxon>Stenosarchaea group</taxon>
        <taxon>Halobacteria</taxon>
        <taxon>Halobacteriales</taxon>
        <taxon>Haloferacaceae</taxon>
        <taxon>Halorubrum</taxon>
    </lineage>
</organism>
<protein>
    <submittedName>
        <fullName evidence="5">ABC transporter ATP-binding protein</fullName>
    </submittedName>
</protein>
<dbReference type="SUPFAM" id="SSF52540">
    <property type="entry name" value="P-loop containing nucleoside triphosphate hydrolases"/>
    <property type="match status" value="1"/>
</dbReference>
<dbReference type="FunFam" id="3.40.50.300:FF:000032">
    <property type="entry name" value="Export ABC transporter ATP-binding protein"/>
    <property type="match status" value="1"/>
</dbReference>
<evidence type="ECO:0000313" key="6">
    <source>
        <dbReference type="Proteomes" id="UP001567572"/>
    </source>
</evidence>
<keyword evidence="1" id="KW-0813">Transport</keyword>
<evidence type="ECO:0000256" key="3">
    <source>
        <dbReference type="ARBA" id="ARBA00022840"/>
    </source>
</evidence>
<dbReference type="InterPro" id="IPR017911">
    <property type="entry name" value="MacB-like_ATP-bd"/>
</dbReference>
<comment type="caution">
    <text evidence="5">The sequence shown here is derived from an EMBL/GenBank/DDBJ whole genome shotgun (WGS) entry which is preliminary data.</text>
</comment>
<dbReference type="InterPro" id="IPR027417">
    <property type="entry name" value="P-loop_NTPase"/>
</dbReference>
<dbReference type="GO" id="GO:0022857">
    <property type="term" value="F:transmembrane transporter activity"/>
    <property type="evidence" value="ECO:0007669"/>
    <property type="project" value="UniProtKB-ARBA"/>
</dbReference>
<dbReference type="PROSITE" id="PS50893">
    <property type="entry name" value="ABC_TRANSPORTER_2"/>
    <property type="match status" value="1"/>
</dbReference>
<dbReference type="Gene3D" id="3.40.50.300">
    <property type="entry name" value="P-loop containing nucleotide triphosphate hydrolases"/>
    <property type="match status" value="1"/>
</dbReference>
<gene>
    <name evidence="5" type="ORF">ABNG04_08635</name>
</gene>
<evidence type="ECO:0000256" key="2">
    <source>
        <dbReference type="ARBA" id="ARBA00022741"/>
    </source>
</evidence>
<dbReference type="Pfam" id="PF00005">
    <property type="entry name" value="ABC_tran"/>
    <property type="match status" value="1"/>
</dbReference>
<keyword evidence="2" id="KW-0547">Nucleotide-binding</keyword>
<dbReference type="InterPro" id="IPR017871">
    <property type="entry name" value="ABC_transporter-like_CS"/>
</dbReference>
<dbReference type="PANTHER" id="PTHR24220">
    <property type="entry name" value="IMPORT ATP-BINDING PROTEIN"/>
    <property type="match status" value="1"/>
</dbReference>
<accession>A0ABD5M103</accession>
<dbReference type="Proteomes" id="UP001567572">
    <property type="component" value="Unassembled WGS sequence"/>
</dbReference>
<name>A0ABD5M103_9EURY</name>
<evidence type="ECO:0000313" key="5">
    <source>
        <dbReference type="EMBL" id="MEZ3163931.1"/>
    </source>
</evidence>
<dbReference type="InterPro" id="IPR003439">
    <property type="entry name" value="ABC_transporter-like_ATP-bd"/>
</dbReference>
<dbReference type="SMART" id="SM00382">
    <property type="entry name" value="AAA"/>
    <property type="match status" value="1"/>
</dbReference>
<dbReference type="PROSITE" id="PS00211">
    <property type="entry name" value="ABC_TRANSPORTER_1"/>
    <property type="match status" value="1"/>
</dbReference>
<sequence length="235" mass="24670">MTAASSSQPLVACTEVTRRYDSDSSAFSSGGRSVTALESVSLSVAGGEVVGVAGPSGSGKSTLLHLLAGLDSPTAGAIEVCGTTVGSLPSRRRTAFRRENVGMVFQRFHLLPALTARENVALPLIQAGAARSERQSRASELLDAVGLADRESHYPNGLSGGEQQRVAIARALAADPAVVIADEPTGELDRETGEQVLDSLTDIATDRAIVIASHDEYTLSRTDRVIKLRDGRRET</sequence>
<dbReference type="InterPro" id="IPR003593">
    <property type="entry name" value="AAA+_ATPase"/>
</dbReference>
<dbReference type="AlphaFoldDB" id="A0ABD5M103"/>
<proteinExistence type="predicted"/>
<dbReference type="InterPro" id="IPR015854">
    <property type="entry name" value="ABC_transpr_LolD-like"/>
</dbReference>
<evidence type="ECO:0000259" key="4">
    <source>
        <dbReference type="PROSITE" id="PS50893"/>
    </source>
</evidence>
<keyword evidence="6" id="KW-1185">Reference proteome</keyword>
<keyword evidence="3 5" id="KW-0067">ATP-binding</keyword>
<feature type="domain" description="ABC transporter" evidence="4">
    <location>
        <begin position="11"/>
        <end position="235"/>
    </location>
</feature>
<dbReference type="GO" id="GO:0098796">
    <property type="term" value="C:membrane protein complex"/>
    <property type="evidence" value="ECO:0007669"/>
    <property type="project" value="UniProtKB-ARBA"/>
</dbReference>
<dbReference type="EMBL" id="JBEDNY010000002">
    <property type="protein sequence ID" value="MEZ3163931.1"/>
    <property type="molecule type" value="Genomic_DNA"/>
</dbReference>
<evidence type="ECO:0000256" key="1">
    <source>
        <dbReference type="ARBA" id="ARBA00022448"/>
    </source>
</evidence>
<dbReference type="CDD" id="cd03255">
    <property type="entry name" value="ABC_MJ0796_LolCDE_FtsE"/>
    <property type="match status" value="1"/>
</dbReference>
<dbReference type="GO" id="GO:0005524">
    <property type="term" value="F:ATP binding"/>
    <property type="evidence" value="ECO:0007669"/>
    <property type="project" value="UniProtKB-KW"/>
</dbReference>
<reference evidence="5 6" key="1">
    <citation type="submission" date="2024-06" db="EMBL/GenBank/DDBJ databases">
        <title>Halorubrum miltondacostae sp. nov., a potential PHA producer isolated from an inland solar saltern in Rio Maior, Portugal.</title>
        <authorList>
            <person name="Albuquerque L."/>
            <person name="Viver T."/>
            <person name="Barroso C."/>
            <person name="Claudino R."/>
            <person name="Galvan M."/>
            <person name="Simoes G."/>
            <person name="Lobo Da Cunha A."/>
            <person name="Egas C."/>
        </authorList>
    </citation>
    <scope>NUCLEOTIDE SEQUENCE [LARGE SCALE GENOMIC DNA]</scope>
    <source>
        <strain evidence="5 6">RMP-11</strain>
    </source>
</reference>